<organism evidence="4">
    <name type="scientific">uncultured Acidimicrobiales bacterium</name>
    <dbReference type="NCBI Taxonomy" id="310071"/>
    <lineage>
        <taxon>Bacteria</taxon>
        <taxon>Bacillati</taxon>
        <taxon>Actinomycetota</taxon>
        <taxon>Acidimicrobiia</taxon>
        <taxon>Acidimicrobiales</taxon>
        <taxon>environmental samples</taxon>
    </lineage>
</organism>
<dbReference type="PANTHER" id="PTHR30345">
    <property type="entry name" value="RIBOSE-5-PHOSPHATE ISOMERASE B"/>
    <property type="match status" value="1"/>
</dbReference>
<feature type="binding site" evidence="3">
    <location>
        <position position="132"/>
    </location>
    <ligand>
        <name>D-ribulose 5-phosphate</name>
        <dbReference type="ChEBI" id="CHEBI:58121"/>
    </ligand>
</feature>
<dbReference type="NCBIfam" id="TIGR01120">
    <property type="entry name" value="rpiB"/>
    <property type="match status" value="1"/>
</dbReference>
<dbReference type="GO" id="GO:0009052">
    <property type="term" value="P:pentose-phosphate shunt, non-oxidative branch"/>
    <property type="evidence" value="ECO:0007669"/>
    <property type="project" value="TreeGrafter"/>
</dbReference>
<feature type="binding site" evidence="3">
    <location>
        <begin position="66"/>
        <end position="70"/>
    </location>
    <ligand>
        <name>D-ribulose 5-phosphate</name>
        <dbReference type="ChEBI" id="CHEBI:58121"/>
    </ligand>
</feature>
<dbReference type="AlphaFoldDB" id="A0A6J4HBD2"/>
<dbReference type="NCBIfam" id="TIGR00689">
    <property type="entry name" value="rpiB_lacA_lacB"/>
    <property type="match status" value="1"/>
</dbReference>
<dbReference type="InterPro" id="IPR036569">
    <property type="entry name" value="RpiB_LacA_LacB_sf"/>
</dbReference>
<accession>A0A6J4HBD2</accession>
<keyword evidence="2 4" id="KW-0413">Isomerase</keyword>
<proteinExistence type="inferred from homology"/>
<dbReference type="EC" id="5.3.1.6" evidence="4"/>
<dbReference type="InterPro" id="IPR004785">
    <property type="entry name" value="RpiB"/>
</dbReference>
<evidence type="ECO:0000256" key="2">
    <source>
        <dbReference type="ARBA" id="ARBA00023235"/>
    </source>
</evidence>
<feature type="binding site" evidence="3">
    <location>
        <position position="136"/>
    </location>
    <ligand>
        <name>D-ribulose 5-phosphate</name>
        <dbReference type="ChEBI" id="CHEBI:58121"/>
    </ligand>
</feature>
<dbReference type="PANTHER" id="PTHR30345:SF0">
    <property type="entry name" value="DNA DAMAGE-REPAIR_TOLERATION PROTEIN DRT102"/>
    <property type="match status" value="1"/>
</dbReference>
<gene>
    <name evidence="4" type="ORF">AVDCRST_MAG10-485</name>
</gene>
<feature type="binding site" evidence="3">
    <location>
        <position position="99"/>
    </location>
    <ligand>
        <name>D-ribulose 5-phosphate</name>
        <dbReference type="ChEBI" id="CHEBI:58121"/>
    </ligand>
</feature>
<dbReference type="GO" id="GO:0004751">
    <property type="term" value="F:ribose-5-phosphate isomerase activity"/>
    <property type="evidence" value="ECO:0007669"/>
    <property type="project" value="UniProtKB-EC"/>
</dbReference>
<protein>
    <submittedName>
        <fullName evidence="4">Ribose 5-phosphate isomerase B</fullName>
        <ecNumber evidence="4">5.3.1.6</ecNumber>
    </submittedName>
</protein>
<dbReference type="PIRSF" id="PIRSF005384">
    <property type="entry name" value="RpiB_LacA_B"/>
    <property type="match status" value="1"/>
</dbReference>
<name>A0A6J4HBD2_9ACTN</name>
<evidence type="ECO:0000313" key="4">
    <source>
        <dbReference type="EMBL" id="CAA9217510.1"/>
    </source>
</evidence>
<reference evidence="4" key="1">
    <citation type="submission" date="2020-02" db="EMBL/GenBank/DDBJ databases">
        <authorList>
            <person name="Meier V. D."/>
        </authorList>
    </citation>
    <scope>NUCLEOTIDE SEQUENCE</scope>
    <source>
        <strain evidence="4">AVDCRST_MAG10</strain>
    </source>
</reference>
<evidence type="ECO:0000256" key="1">
    <source>
        <dbReference type="ARBA" id="ARBA00008754"/>
    </source>
</evidence>
<feature type="binding site" evidence="3">
    <location>
        <position position="109"/>
    </location>
    <ligand>
        <name>D-ribulose 5-phosphate</name>
        <dbReference type="ChEBI" id="CHEBI:58121"/>
    </ligand>
</feature>
<dbReference type="NCBIfam" id="NF004051">
    <property type="entry name" value="PRK05571.1"/>
    <property type="match status" value="1"/>
</dbReference>
<dbReference type="Pfam" id="PF02502">
    <property type="entry name" value="LacAB_rpiB"/>
    <property type="match status" value="1"/>
</dbReference>
<feature type="binding site" evidence="3">
    <location>
        <begin position="8"/>
        <end position="9"/>
    </location>
    <ligand>
        <name>D-ribulose 5-phosphate</name>
        <dbReference type="ChEBI" id="CHEBI:58121"/>
    </ligand>
</feature>
<dbReference type="EMBL" id="CADCTB010000030">
    <property type="protein sequence ID" value="CAA9217510.1"/>
    <property type="molecule type" value="Genomic_DNA"/>
</dbReference>
<dbReference type="GO" id="GO:0019316">
    <property type="term" value="P:D-allose catabolic process"/>
    <property type="evidence" value="ECO:0007669"/>
    <property type="project" value="TreeGrafter"/>
</dbReference>
<comment type="similarity">
    <text evidence="1">Belongs to the LacAB/RpiB family.</text>
</comment>
<dbReference type="SUPFAM" id="SSF89623">
    <property type="entry name" value="Ribose/Galactose isomerase RpiB/AlsB"/>
    <property type="match status" value="1"/>
</dbReference>
<dbReference type="InterPro" id="IPR003500">
    <property type="entry name" value="RpiB_LacA_LacB"/>
</dbReference>
<dbReference type="Gene3D" id="3.40.1400.10">
    <property type="entry name" value="Sugar-phosphate isomerase, RpiB/LacA/LacB"/>
    <property type="match status" value="1"/>
</dbReference>
<evidence type="ECO:0000256" key="3">
    <source>
        <dbReference type="PIRSR" id="PIRSR005384-2"/>
    </source>
</evidence>
<sequence>MRIAVAADHAGYRLKTVVAAHLADGGHEVVDMGTDSEESVDYPPFCAAAGRAVVDGIADFGIVIGGSGQGEQIAANKVIGVRAALCHDEFTARMARMHNNANVLAFGARVLADAYALMVVDLFLGTEFEGGRHQPRIEQLAAIEQQECEKRGAPPA</sequence>